<feature type="region of interest" description="Disordered" evidence="5">
    <location>
        <begin position="770"/>
        <end position="794"/>
    </location>
</feature>
<evidence type="ECO:0000313" key="7">
    <source>
        <dbReference type="EMBL" id="PKU65793.1"/>
    </source>
</evidence>
<dbReference type="GO" id="GO:0004190">
    <property type="term" value="F:aspartic-type endopeptidase activity"/>
    <property type="evidence" value="ECO:0007669"/>
    <property type="project" value="UniProtKB-KW"/>
</dbReference>
<dbReference type="GO" id="GO:0015074">
    <property type="term" value="P:DNA integration"/>
    <property type="evidence" value="ECO:0007669"/>
    <property type="project" value="InterPro"/>
</dbReference>
<dbReference type="Proteomes" id="UP000233837">
    <property type="component" value="Unassembled WGS sequence"/>
</dbReference>
<keyword evidence="1" id="KW-0645">Protease</keyword>
<keyword evidence="4" id="KW-0378">Hydrolase</keyword>
<dbReference type="SUPFAM" id="SSF53098">
    <property type="entry name" value="Ribonuclease H-like"/>
    <property type="match status" value="1"/>
</dbReference>
<dbReference type="Pfam" id="PF22936">
    <property type="entry name" value="Pol_BBD"/>
    <property type="match status" value="1"/>
</dbReference>
<dbReference type="SUPFAM" id="SSF56672">
    <property type="entry name" value="DNA/RNA polymerases"/>
    <property type="match status" value="1"/>
</dbReference>
<evidence type="ECO:0000256" key="1">
    <source>
        <dbReference type="ARBA" id="ARBA00022670"/>
    </source>
</evidence>
<sequence length="1369" mass="152722">MAQSASSQTEARISASTPDQAEQNIPSNLKFLLSNIKKVVTISLAADNYSLWRSQVLKIISANGFQSFLDTSPGPPPPTVQTNDGETISNPLFSKWHLTDQNIAASICSTISAQVLPYVINLDTTASIWISLQNCFQATNRSKVIQLKNELHNISFKNSNMTQYLMEIKSLVDQIAAAGATVDTEDIILYILNGLPPQYQSFKTSIRTMLTPISLDQLYPLLLSEEVNIASDAAKTAGRSDPTIALFNYRGRGRRARGRNTSNNSNGPRTSTSTSVICQICLKKGHSAQTCWHRLNPQYTPSSRTTNSALLAGADSAEPSWFLDSGASSHITNSLENMTISTPYQGTDTVTIGDGSSVNVSHTGAGILPTPSRKLNLSHILLSPSIQYNLLSISQLTRDNNISIVFDPNGFSLKDMKTQQVIHRGTCDDGLYRIPVGKQLPRSTALAANISSAILWHQRLGHPNKRILNSISSCNSAVSSQNCDISCSFCNSSKCHKHVFDKIERSTQSLLSLIHSDVWGPAPVESNQGFRYYVIFVDDYSRFTWLFPLKTKSEVFDTFIHFKSQVENYTSRKIKILRTDGGTEFVNNSFSLFLKHHGIIHQLSCPYTPEQNGVAERKHRHIIETTRTLLATASVPYKYWADAVTTAVYLINRIPSPTIQNMTPFERIHNHKPQYTHLRVFGCECFPLIPPHARHKLQPKATSHVFLGYSDLHKGYKCLSIKTNKITISRHITFQEHRFPFSDLAHSVSANNTELSPAVLLPTTVSSYCPHPVPPHPPNQNNAPNTSTSTSSSMTVPIIAPQPALSSPQSLVPSHHMVTRSKTGSLRPTTKFNLLHLPSQPSTSPDPTNYSEASKHFEWRQAMANEFLALQKQGTWTLVKPPPNASILGCKWTYKTKRHADGTVAMHKARLVAQGNHQQYGLDYMETFSPVAKLPTIRIFLTIALHHHWPVHQLDVANAFLHGHITETVYMTQPRGFEDSTHPDYVCHLNKALYGLKQAPRQWYNTFTSTLLHLGFSHSQSDPSLFVYNHNNCRIYLLVYVDDILISGNDPTAVTTILAKLSQQFHMKHLGPASEFIGIKITKSDNCYFLSQEKYVHQILAQAQLSDCKELANPSCTKIPDSFNPEPFLHNSNLYRSLTGSLQYLTITRPDISYSVNQLSQHMHDPQPKHIYLLKRLLRYLKGTSKFGIPISGTDLTLQSFSDADWAGDPDSRKSTSGYCSFLGNTLISWTVKKQHTVARSSTESEYRALAALTADVLWIRRLLSEFGTPQTDPTKIYCDNTSAIALANNPVFHARTKHIEIDQKFVRDHIQNHNISVLPISTTDQVADILTKALSTPRFQKLRDKLTVIQDPSVCGGVLGTKPQNYHL</sequence>
<accession>A0A2I0VQY8</accession>
<dbReference type="PANTHER" id="PTHR42648">
    <property type="entry name" value="TRANSPOSASE, PUTATIVE-RELATED"/>
    <property type="match status" value="1"/>
</dbReference>
<dbReference type="InterPro" id="IPR001584">
    <property type="entry name" value="Integrase_cat-core"/>
</dbReference>
<dbReference type="Pfam" id="PF07727">
    <property type="entry name" value="RVT_2"/>
    <property type="match status" value="1"/>
</dbReference>
<dbReference type="Pfam" id="PF14223">
    <property type="entry name" value="Retrotran_gag_2"/>
    <property type="match status" value="1"/>
</dbReference>
<reference evidence="7 8" key="1">
    <citation type="journal article" date="2016" name="Sci. Rep.">
        <title>The Dendrobium catenatum Lindl. genome sequence provides insights into polysaccharide synthase, floral development and adaptive evolution.</title>
        <authorList>
            <person name="Zhang G.Q."/>
            <person name="Xu Q."/>
            <person name="Bian C."/>
            <person name="Tsai W.C."/>
            <person name="Yeh C.M."/>
            <person name="Liu K.W."/>
            <person name="Yoshida K."/>
            <person name="Zhang L.S."/>
            <person name="Chang S.B."/>
            <person name="Chen F."/>
            <person name="Shi Y."/>
            <person name="Su Y.Y."/>
            <person name="Zhang Y.Q."/>
            <person name="Chen L.J."/>
            <person name="Yin Y."/>
            <person name="Lin M."/>
            <person name="Huang H."/>
            <person name="Deng H."/>
            <person name="Wang Z.W."/>
            <person name="Zhu S.L."/>
            <person name="Zhao X."/>
            <person name="Deng C."/>
            <person name="Niu S.C."/>
            <person name="Huang J."/>
            <person name="Wang M."/>
            <person name="Liu G.H."/>
            <person name="Yang H.J."/>
            <person name="Xiao X.J."/>
            <person name="Hsiao Y.Y."/>
            <person name="Wu W.L."/>
            <person name="Chen Y.Y."/>
            <person name="Mitsuda N."/>
            <person name="Ohme-Takagi M."/>
            <person name="Luo Y.B."/>
            <person name="Van de Peer Y."/>
            <person name="Liu Z.J."/>
        </authorList>
    </citation>
    <scope>NUCLEOTIDE SEQUENCE [LARGE SCALE GENOMIC DNA]</scope>
    <source>
        <tissue evidence="7">The whole plant</tissue>
    </source>
</reference>
<evidence type="ECO:0000256" key="2">
    <source>
        <dbReference type="ARBA" id="ARBA00022723"/>
    </source>
</evidence>
<dbReference type="InterPro" id="IPR043502">
    <property type="entry name" value="DNA/RNA_pol_sf"/>
</dbReference>
<evidence type="ECO:0000256" key="3">
    <source>
        <dbReference type="ARBA" id="ARBA00022750"/>
    </source>
</evidence>
<reference evidence="7 8" key="2">
    <citation type="journal article" date="2017" name="Nature">
        <title>The Apostasia genome and the evolution of orchids.</title>
        <authorList>
            <person name="Zhang G.Q."/>
            <person name="Liu K.W."/>
            <person name="Li Z."/>
            <person name="Lohaus R."/>
            <person name="Hsiao Y.Y."/>
            <person name="Niu S.C."/>
            <person name="Wang J.Y."/>
            <person name="Lin Y.C."/>
            <person name="Xu Q."/>
            <person name="Chen L.J."/>
            <person name="Yoshida K."/>
            <person name="Fujiwara S."/>
            <person name="Wang Z.W."/>
            <person name="Zhang Y.Q."/>
            <person name="Mitsuda N."/>
            <person name="Wang M."/>
            <person name="Liu G.H."/>
            <person name="Pecoraro L."/>
            <person name="Huang H.X."/>
            <person name="Xiao X.J."/>
            <person name="Lin M."/>
            <person name="Wu X.Y."/>
            <person name="Wu W.L."/>
            <person name="Chen Y.Y."/>
            <person name="Chang S.B."/>
            <person name="Sakamoto S."/>
            <person name="Ohme-Takagi M."/>
            <person name="Yagi M."/>
            <person name="Zeng S.J."/>
            <person name="Shen C.Y."/>
            <person name="Yeh C.M."/>
            <person name="Luo Y.B."/>
            <person name="Tsai W.C."/>
            <person name="Van de Peer Y."/>
            <person name="Liu Z.J."/>
        </authorList>
    </citation>
    <scope>NUCLEOTIDE SEQUENCE [LARGE SCALE GENOMIC DNA]</scope>
    <source>
        <tissue evidence="7">The whole plant</tissue>
    </source>
</reference>
<gene>
    <name evidence="7" type="ORF">MA16_Dca009122</name>
</gene>
<dbReference type="Pfam" id="PF13976">
    <property type="entry name" value="gag_pre-integrs"/>
    <property type="match status" value="1"/>
</dbReference>
<dbReference type="InterPro" id="IPR036397">
    <property type="entry name" value="RNaseH_sf"/>
</dbReference>
<keyword evidence="2" id="KW-0479">Metal-binding</keyword>
<evidence type="ECO:0000313" key="8">
    <source>
        <dbReference type="Proteomes" id="UP000233837"/>
    </source>
</evidence>
<protein>
    <submittedName>
        <fullName evidence="7">Retrovirus-related Pol polyprotein from transposon TNT 1-94</fullName>
    </submittedName>
</protein>
<feature type="region of interest" description="Disordered" evidence="5">
    <location>
        <begin position="1"/>
        <end position="21"/>
    </location>
</feature>
<dbReference type="Pfam" id="PF00665">
    <property type="entry name" value="rve"/>
    <property type="match status" value="1"/>
</dbReference>
<dbReference type="GO" id="GO:0006508">
    <property type="term" value="P:proteolysis"/>
    <property type="evidence" value="ECO:0007669"/>
    <property type="project" value="UniProtKB-KW"/>
</dbReference>
<name>A0A2I0VQY8_9ASPA</name>
<organism evidence="7 8">
    <name type="scientific">Dendrobium catenatum</name>
    <dbReference type="NCBI Taxonomy" id="906689"/>
    <lineage>
        <taxon>Eukaryota</taxon>
        <taxon>Viridiplantae</taxon>
        <taxon>Streptophyta</taxon>
        <taxon>Embryophyta</taxon>
        <taxon>Tracheophyta</taxon>
        <taxon>Spermatophyta</taxon>
        <taxon>Magnoliopsida</taxon>
        <taxon>Liliopsida</taxon>
        <taxon>Asparagales</taxon>
        <taxon>Orchidaceae</taxon>
        <taxon>Epidendroideae</taxon>
        <taxon>Malaxideae</taxon>
        <taxon>Dendrobiinae</taxon>
        <taxon>Dendrobium</taxon>
    </lineage>
</organism>
<evidence type="ECO:0000259" key="6">
    <source>
        <dbReference type="PROSITE" id="PS50994"/>
    </source>
</evidence>
<dbReference type="PANTHER" id="PTHR42648:SF26">
    <property type="entry name" value="INTEGRASE CATALYTIC DOMAIN-CONTAINING PROTEIN"/>
    <property type="match status" value="1"/>
</dbReference>
<evidence type="ECO:0000256" key="4">
    <source>
        <dbReference type="ARBA" id="ARBA00022801"/>
    </source>
</evidence>
<proteinExistence type="predicted"/>
<dbReference type="CDD" id="cd09272">
    <property type="entry name" value="RNase_HI_RT_Ty1"/>
    <property type="match status" value="1"/>
</dbReference>
<dbReference type="PROSITE" id="PS50994">
    <property type="entry name" value="INTEGRASE"/>
    <property type="match status" value="1"/>
</dbReference>
<dbReference type="InterPro" id="IPR057670">
    <property type="entry name" value="SH3_retrovirus"/>
</dbReference>
<dbReference type="InterPro" id="IPR013103">
    <property type="entry name" value="RVT_2"/>
</dbReference>
<dbReference type="EMBL" id="KZ503304">
    <property type="protein sequence ID" value="PKU65793.1"/>
    <property type="molecule type" value="Genomic_DNA"/>
</dbReference>
<dbReference type="Pfam" id="PF25597">
    <property type="entry name" value="SH3_retrovirus"/>
    <property type="match status" value="1"/>
</dbReference>
<dbReference type="Gene3D" id="3.30.420.10">
    <property type="entry name" value="Ribonuclease H-like superfamily/Ribonuclease H"/>
    <property type="match status" value="1"/>
</dbReference>
<evidence type="ECO:0000256" key="5">
    <source>
        <dbReference type="SAM" id="MobiDB-lite"/>
    </source>
</evidence>
<feature type="compositionally biased region" description="Low complexity" evidence="5">
    <location>
        <begin position="779"/>
        <end position="794"/>
    </location>
</feature>
<feature type="domain" description="Integrase catalytic" evidence="6">
    <location>
        <begin position="505"/>
        <end position="672"/>
    </location>
</feature>
<dbReference type="InterPro" id="IPR012337">
    <property type="entry name" value="RNaseH-like_sf"/>
</dbReference>
<dbReference type="GO" id="GO:0003676">
    <property type="term" value="F:nucleic acid binding"/>
    <property type="evidence" value="ECO:0007669"/>
    <property type="project" value="InterPro"/>
</dbReference>
<dbReference type="InterPro" id="IPR054722">
    <property type="entry name" value="PolX-like_BBD"/>
</dbReference>
<dbReference type="GO" id="GO:0046872">
    <property type="term" value="F:metal ion binding"/>
    <property type="evidence" value="ECO:0007669"/>
    <property type="project" value="UniProtKB-KW"/>
</dbReference>
<keyword evidence="3" id="KW-0064">Aspartyl protease</keyword>
<keyword evidence="8" id="KW-1185">Reference proteome</keyword>
<dbReference type="InterPro" id="IPR039537">
    <property type="entry name" value="Retrotran_Ty1/copia-like"/>
</dbReference>
<dbReference type="InterPro" id="IPR025724">
    <property type="entry name" value="GAG-pre-integrase_dom"/>
</dbReference>